<name>A0ABD7GNR6_9ENTR</name>
<gene>
    <name evidence="1" type="ORF">DXF87_26035</name>
</gene>
<proteinExistence type="predicted"/>
<dbReference type="AlphaFoldDB" id="A0ABD7GNR6"/>
<dbReference type="Proteomes" id="UP000255291">
    <property type="component" value="Unassembled WGS sequence"/>
</dbReference>
<dbReference type="EMBL" id="QRBW01000315">
    <property type="protein sequence ID" value="RDT52516.1"/>
    <property type="molecule type" value="Genomic_DNA"/>
</dbReference>
<comment type="caution">
    <text evidence="1">The sequence shown here is derived from an EMBL/GenBank/DDBJ whole genome shotgun (WGS) entry which is preliminary data.</text>
</comment>
<organism evidence="1 2">
    <name type="scientific">Enterobacter roggenkampii</name>
    <dbReference type="NCBI Taxonomy" id="1812935"/>
    <lineage>
        <taxon>Bacteria</taxon>
        <taxon>Pseudomonadati</taxon>
        <taxon>Pseudomonadota</taxon>
        <taxon>Gammaproteobacteria</taxon>
        <taxon>Enterobacterales</taxon>
        <taxon>Enterobacteriaceae</taxon>
        <taxon>Enterobacter</taxon>
        <taxon>Enterobacter cloacae complex</taxon>
    </lineage>
</organism>
<feature type="non-terminal residue" evidence="1">
    <location>
        <position position="85"/>
    </location>
</feature>
<protein>
    <submittedName>
        <fullName evidence="1">Uncharacterized protein</fullName>
    </submittedName>
</protein>
<sequence>MGSNRRRIDVTSIKTWANAQPVEFMDCRDIGHNWISYTARRISTGFERVLYCASCGAAKRQDLSKTGLIERTTITYPKGYARPTG</sequence>
<evidence type="ECO:0000313" key="1">
    <source>
        <dbReference type="EMBL" id="RDT52516.1"/>
    </source>
</evidence>
<accession>A0ABD7GNR6</accession>
<reference evidence="1 2" key="1">
    <citation type="submission" date="2018-07" db="EMBL/GenBank/DDBJ databases">
        <title>The use of a cohorting ward and systematic surveillance cultures for the control of a Klebsiella pneumoniae carbapenemase (KPC)-producing Enterobacteriaceae outbreak.</title>
        <authorList>
            <person name="Doi Y."/>
        </authorList>
    </citation>
    <scope>NUCLEOTIDE SEQUENCE [LARGE SCALE GENOMIC DNA]</scope>
    <source>
        <strain evidence="1 2">1-RC-17-04017</strain>
    </source>
</reference>
<evidence type="ECO:0000313" key="2">
    <source>
        <dbReference type="Proteomes" id="UP000255291"/>
    </source>
</evidence>